<feature type="domain" description="AB hydrolase-1" evidence="1">
    <location>
        <begin position="74"/>
        <end position="254"/>
    </location>
</feature>
<dbReference type="GO" id="GO:0016787">
    <property type="term" value="F:hydrolase activity"/>
    <property type="evidence" value="ECO:0007669"/>
    <property type="project" value="UniProtKB-KW"/>
</dbReference>
<protein>
    <submittedName>
        <fullName evidence="2">Alpha/beta hydrolase</fullName>
    </submittedName>
</protein>
<reference evidence="3" key="1">
    <citation type="submission" date="2018-11" db="EMBL/GenBank/DDBJ databases">
        <title>Rhizobium chutanense sp. nov., isolated from root nodules of Phaseolus vulgaris in China.</title>
        <authorList>
            <person name="Huo Y."/>
        </authorList>
    </citation>
    <scope>NUCLEOTIDE SEQUENCE [LARGE SCALE GENOMIC DNA]</scope>
    <source>
        <strain evidence="3">CCBAU 65647</strain>
    </source>
</reference>
<dbReference type="AlphaFoldDB" id="A0A432PIN6"/>
<dbReference type="Pfam" id="PF12697">
    <property type="entry name" value="Abhydrolase_6"/>
    <property type="match status" value="1"/>
</dbReference>
<dbReference type="Proteomes" id="UP000278823">
    <property type="component" value="Unassembled WGS sequence"/>
</dbReference>
<keyword evidence="3" id="KW-1185">Reference proteome</keyword>
<evidence type="ECO:0000259" key="1">
    <source>
        <dbReference type="Pfam" id="PF12697"/>
    </source>
</evidence>
<dbReference type="SUPFAM" id="SSF53474">
    <property type="entry name" value="alpha/beta-Hydrolases"/>
    <property type="match status" value="1"/>
</dbReference>
<evidence type="ECO:0000313" key="2">
    <source>
        <dbReference type="EMBL" id="RUM23975.1"/>
    </source>
</evidence>
<name>A0A432PIN6_9HYPH</name>
<dbReference type="OrthoDB" id="5491135at2"/>
<dbReference type="PANTHER" id="PTHR43194:SF2">
    <property type="entry name" value="PEROXISOMAL MEMBRANE PROTEIN LPX1"/>
    <property type="match status" value="1"/>
</dbReference>
<dbReference type="EMBL" id="RJTH01000006">
    <property type="protein sequence ID" value="RUM23975.1"/>
    <property type="molecule type" value="Genomic_DNA"/>
</dbReference>
<gene>
    <name evidence="2" type="ORF">EFQ99_18605</name>
</gene>
<organism evidence="2 3">
    <name type="scientific">Rhizobium vallis</name>
    <dbReference type="NCBI Taxonomy" id="634290"/>
    <lineage>
        <taxon>Bacteria</taxon>
        <taxon>Pseudomonadati</taxon>
        <taxon>Pseudomonadota</taxon>
        <taxon>Alphaproteobacteria</taxon>
        <taxon>Hyphomicrobiales</taxon>
        <taxon>Rhizobiaceae</taxon>
        <taxon>Rhizobium/Agrobacterium group</taxon>
        <taxon>Rhizobium</taxon>
    </lineage>
</organism>
<comment type="caution">
    <text evidence="2">The sequence shown here is derived from an EMBL/GenBank/DDBJ whole genome shotgun (WGS) entry which is preliminary data.</text>
</comment>
<accession>A0A432PIN6</accession>
<dbReference type="InterPro" id="IPR050228">
    <property type="entry name" value="Carboxylesterase_BioH"/>
</dbReference>
<dbReference type="InterPro" id="IPR000073">
    <property type="entry name" value="AB_hydrolase_1"/>
</dbReference>
<dbReference type="InterPro" id="IPR029058">
    <property type="entry name" value="AB_hydrolase_fold"/>
</dbReference>
<keyword evidence="2" id="KW-0378">Hydrolase</keyword>
<dbReference type="Gene3D" id="3.40.50.1820">
    <property type="entry name" value="alpha/beta hydrolase"/>
    <property type="match status" value="1"/>
</dbReference>
<proteinExistence type="predicted"/>
<sequence length="265" mass="29234">MCILTDSHNAKDGCVNHPGSPFYNGNLVSERTMTTIVSIPGIMSDGRTWRSIVGDLKSDKTTVFEADTRRDARIEDMASRTLRETNGALIVLAHSMGTRVAMEMGRQSPDRIGAMVLSNANAEGPAQDEAASRESRIAEVKADVVAYARCWVTKVISAESARDARLVGDIRQMVEDCPLEIHERQNRALIVRPDATVYLPSFEFPVLLMTGAEDHLSTPVVQEAIAELMRDCETVVIEGAGHLLPFEQPRAVSAVVKEFLCRRYF</sequence>
<evidence type="ECO:0000313" key="3">
    <source>
        <dbReference type="Proteomes" id="UP000278823"/>
    </source>
</evidence>
<dbReference type="PANTHER" id="PTHR43194">
    <property type="entry name" value="HYDROLASE ALPHA/BETA FOLD FAMILY"/>
    <property type="match status" value="1"/>
</dbReference>